<dbReference type="SMART" id="SM00220">
    <property type="entry name" value="S_TKc"/>
    <property type="match status" value="1"/>
</dbReference>
<reference evidence="3 4" key="1">
    <citation type="submission" date="2017-10" db="EMBL/GenBank/DDBJ databases">
        <title>Reclassification of Eubacterium combesii and discrepancies in the nomenclature of botulinum neurotoxin producing clostridia. Request for an Opinion.</title>
        <authorList>
            <person name="Dobritsa A.P."/>
            <person name="Kutumbaka K.K."/>
            <person name="Samadpour M."/>
        </authorList>
    </citation>
    <scope>NUCLEOTIDE SEQUENCE [LARGE SCALE GENOMIC DNA]</scope>
    <source>
        <strain evidence="3 4">DSM 20696</strain>
    </source>
</reference>
<keyword evidence="3" id="KW-0418">Kinase</keyword>
<dbReference type="Gene3D" id="1.10.510.10">
    <property type="entry name" value="Transferase(Phosphotransferase) domain 1"/>
    <property type="match status" value="1"/>
</dbReference>
<feature type="domain" description="Protein kinase" evidence="2">
    <location>
        <begin position="21"/>
        <end position="244"/>
    </location>
</feature>
<keyword evidence="4" id="KW-1185">Reference proteome</keyword>
<proteinExistence type="predicted"/>
<evidence type="ECO:0000313" key="3">
    <source>
        <dbReference type="EMBL" id="PIH04117.1"/>
    </source>
</evidence>
<dbReference type="InterPro" id="IPR000719">
    <property type="entry name" value="Prot_kinase_dom"/>
</dbReference>
<dbReference type="AlphaFoldDB" id="A0A2G7HG65"/>
<dbReference type="InterPro" id="IPR011009">
    <property type="entry name" value="Kinase-like_dom_sf"/>
</dbReference>
<gene>
    <name evidence="3" type="ORF">CS538_10350</name>
</gene>
<dbReference type="InterPro" id="IPR017441">
    <property type="entry name" value="Protein_kinase_ATP_BS"/>
</dbReference>
<comment type="caution">
    <text evidence="3">The sequence shown here is derived from an EMBL/GenBank/DDBJ whole genome shotgun (WGS) entry which is preliminary data.</text>
</comment>
<evidence type="ECO:0000256" key="1">
    <source>
        <dbReference type="PROSITE-ProRule" id="PRU10141"/>
    </source>
</evidence>
<accession>A0A2G7HG65</accession>
<dbReference type="Pfam" id="PF00069">
    <property type="entry name" value="Pkinase"/>
    <property type="match status" value="1"/>
</dbReference>
<feature type="binding site" evidence="1">
    <location>
        <position position="48"/>
    </location>
    <ligand>
        <name>ATP</name>
        <dbReference type="ChEBI" id="CHEBI:30616"/>
    </ligand>
</feature>
<dbReference type="PANTHER" id="PTHR24347">
    <property type="entry name" value="SERINE/THREONINE-PROTEIN KINASE"/>
    <property type="match status" value="1"/>
</dbReference>
<organism evidence="3 4">
    <name type="scientific">Clostridium combesii</name>
    <dbReference type="NCBI Taxonomy" id="39481"/>
    <lineage>
        <taxon>Bacteria</taxon>
        <taxon>Bacillati</taxon>
        <taxon>Bacillota</taxon>
        <taxon>Clostridia</taxon>
        <taxon>Eubacteriales</taxon>
        <taxon>Clostridiaceae</taxon>
        <taxon>Clostridium</taxon>
    </lineage>
</organism>
<dbReference type="SUPFAM" id="SSF56112">
    <property type="entry name" value="Protein kinase-like (PK-like)"/>
    <property type="match status" value="1"/>
</dbReference>
<sequence>MVIKFLKRDTKYLPEQKIHEYTVLKVLGEGRFGICYLVQSNNKQYILKQLKTKMLKKIGSKVIYEQEILKNINHNCIPKFVKTLQFEKFFGYVLEYKEGKTFEEIICEDEYIFKREEIYDICIQIIEILKYLHKSGIVHRDIRIPNTIYYKKKVNLVDFGLARWINNKRYTENVDFSYLGDFLLHLYYTSFQCKTFKEKPWYEELDLFSEEMNFLRRLLGIQKKYKNIEEVERDFLLLKSNYNK</sequence>
<dbReference type="Gene3D" id="3.30.200.20">
    <property type="entry name" value="Phosphorylase Kinase, domain 1"/>
    <property type="match status" value="1"/>
</dbReference>
<keyword evidence="1" id="KW-0547">Nucleotide-binding</keyword>
<dbReference type="Proteomes" id="UP000231322">
    <property type="component" value="Unassembled WGS sequence"/>
</dbReference>
<evidence type="ECO:0000259" key="2">
    <source>
        <dbReference type="PROSITE" id="PS50011"/>
    </source>
</evidence>
<protein>
    <submittedName>
        <fullName evidence="3">Protein kinase</fullName>
    </submittedName>
</protein>
<dbReference type="RefSeq" id="WP_099839409.1">
    <property type="nucleotide sequence ID" value="NZ_PEIK01000007.1"/>
</dbReference>
<evidence type="ECO:0000313" key="4">
    <source>
        <dbReference type="Proteomes" id="UP000231322"/>
    </source>
</evidence>
<keyword evidence="1" id="KW-0067">ATP-binding</keyword>
<dbReference type="EMBL" id="PEIK01000007">
    <property type="protein sequence ID" value="PIH04117.1"/>
    <property type="molecule type" value="Genomic_DNA"/>
</dbReference>
<dbReference type="PROSITE" id="PS00107">
    <property type="entry name" value="PROTEIN_KINASE_ATP"/>
    <property type="match status" value="1"/>
</dbReference>
<keyword evidence="3" id="KW-0808">Transferase</keyword>
<dbReference type="GO" id="GO:0004672">
    <property type="term" value="F:protein kinase activity"/>
    <property type="evidence" value="ECO:0007669"/>
    <property type="project" value="InterPro"/>
</dbReference>
<dbReference type="GO" id="GO:0005524">
    <property type="term" value="F:ATP binding"/>
    <property type="evidence" value="ECO:0007669"/>
    <property type="project" value="UniProtKB-UniRule"/>
</dbReference>
<name>A0A2G7HG65_9CLOT</name>
<dbReference type="PROSITE" id="PS50011">
    <property type="entry name" value="PROTEIN_KINASE_DOM"/>
    <property type="match status" value="1"/>
</dbReference>
<dbReference type="CDD" id="cd00180">
    <property type="entry name" value="PKc"/>
    <property type="match status" value="1"/>
</dbReference>